<reference evidence="2" key="2">
    <citation type="submission" date="2023-05" db="EMBL/GenBank/DDBJ databases">
        <authorList>
            <consortium name="Lawrence Berkeley National Laboratory"/>
            <person name="Steindorff A."/>
            <person name="Hensen N."/>
            <person name="Bonometti L."/>
            <person name="Westerberg I."/>
            <person name="Brannstrom I.O."/>
            <person name="Guillou S."/>
            <person name="Cros-Aarteil S."/>
            <person name="Calhoun S."/>
            <person name="Haridas S."/>
            <person name="Kuo A."/>
            <person name="Mondo S."/>
            <person name="Pangilinan J."/>
            <person name="Riley R."/>
            <person name="Labutti K."/>
            <person name="Andreopoulos B."/>
            <person name="Lipzen A."/>
            <person name="Chen C."/>
            <person name="Yanf M."/>
            <person name="Daum C."/>
            <person name="Ng V."/>
            <person name="Clum A."/>
            <person name="Ohm R."/>
            <person name="Martin F."/>
            <person name="Silar P."/>
            <person name="Natvig D."/>
            <person name="Lalanne C."/>
            <person name="Gautier V."/>
            <person name="Ament-Velasquez S.L."/>
            <person name="Kruys A."/>
            <person name="Hutchinson M.I."/>
            <person name="Powell A.J."/>
            <person name="Barry K."/>
            <person name="Miller A.N."/>
            <person name="Grigoriev I.V."/>
            <person name="Debuchy R."/>
            <person name="Gladieux P."/>
            <person name="Thoren M.H."/>
            <person name="Johannesson H."/>
        </authorList>
    </citation>
    <scope>NUCLEOTIDE SEQUENCE</scope>
    <source>
        <strain evidence="2">CBS 315.58</strain>
    </source>
</reference>
<gene>
    <name evidence="2" type="ORF">QBC40DRAFT_285227</name>
</gene>
<evidence type="ECO:0000313" key="2">
    <source>
        <dbReference type="EMBL" id="KAK4197588.1"/>
    </source>
</evidence>
<organism evidence="2 3">
    <name type="scientific">Triangularia verruculosa</name>
    <dbReference type="NCBI Taxonomy" id="2587418"/>
    <lineage>
        <taxon>Eukaryota</taxon>
        <taxon>Fungi</taxon>
        <taxon>Dikarya</taxon>
        <taxon>Ascomycota</taxon>
        <taxon>Pezizomycotina</taxon>
        <taxon>Sordariomycetes</taxon>
        <taxon>Sordariomycetidae</taxon>
        <taxon>Sordariales</taxon>
        <taxon>Podosporaceae</taxon>
        <taxon>Triangularia</taxon>
    </lineage>
</organism>
<evidence type="ECO:0000256" key="1">
    <source>
        <dbReference type="SAM" id="Phobius"/>
    </source>
</evidence>
<comment type="caution">
    <text evidence="2">The sequence shown here is derived from an EMBL/GenBank/DDBJ whole genome shotgun (WGS) entry which is preliminary data.</text>
</comment>
<name>A0AAN7ASC8_9PEZI</name>
<dbReference type="Proteomes" id="UP001303160">
    <property type="component" value="Unassembled WGS sequence"/>
</dbReference>
<keyword evidence="3" id="KW-1185">Reference proteome</keyword>
<protein>
    <submittedName>
        <fullName evidence="2">Uncharacterized protein</fullName>
    </submittedName>
</protein>
<keyword evidence="1" id="KW-0472">Membrane</keyword>
<evidence type="ECO:0000313" key="3">
    <source>
        <dbReference type="Proteomes" id="UP001303160"/>
    </source>
</evidence>
<dbReference type="AlphaFoldDB" id="A0AAN7ASC8"/>
<reference evidence="2" key="1">
    <citation type="journal article" date="2023" name="Mol. Phylogenet. Evol.">
        <title>Genome-scale phylogeny and comparative genomics of the fungal order Sordariales.</title>
        <authorList>
            <person name="Hensen N."/>
            <person name="Bonometti L."/>
            <person name="Westerberg I."/>
            <person name="Brannstrom I.O."/>
            <person name="Guillou S."/>
            <person name="Cros-Aarteil S."/>
            <person name="Calhoun S."/>
            <person name="Haridas S."/>
            <person name="Kuo A."/>
            <person name="Mondo S."/>
            <person name="Pangilinan J."/>
            <person name="Riley R."/>
            <person name="LaButti K."/>
            <person name="Andreopoulos B."/>
            <person name="Lipzen A."/>
            <person name="Chen C."/>
            <person name="Yan M."/>
            <person name="Daum C."/>
            <person name="Ng V."/>
            <person name="Clum A."/>
            <person name="Steindorff A."/>
            <person name="Ohm R.A."/>
            <person name="Martin F."/>
            <person name="Silar P."/>
            <person name="Natvig D.O."/>
            <person name="Lalanne C."/>
            <person name="Gautier V."/>
            <person name="Ament-Velasquez S.L."/>
            <person name="Kruys A."/>
            <person name="Hutchinson M.I."/>
            <person name="Powell A.J."/>
            <person name="Barry K."/>
            <person name="Miller A.N."/>
            <person name="Grigoriev I.V."/>
            <person name="Debuchy R."/>
            <person name="Gladieux P."/>
            <person name="Hiltunen Thoren M."/>
            <person name="Johannesson H."/>
        </authorList>
    </citation>
    <scope>NUCLEOTIDE SEQUENCE</scope>
    <source>
        <strain evidence="2">CBS 315.58</strain>
    </source>
</reference>
<dbReference type="EMBL" id="MU863960">
    <property type="protein sequence ID" value="KAK4197588.1"/>
    <property type="molecule type" value="Genomic_DNA"/>
</dbReference>
<keyword evidence="1" id="KW-1133">Transmembrane helix</keyword>
<sequence length="64" mass="7054">MLSLSLSLPPVTLRFGKGIWGYHLISPYALCVYLFGNPYPFLLCLGKLALTCLGFACSFLHTLT</sequence>
<accession>A0AAN7ASC8</accession>
<feature type="transmembrane region" description="Helical" evidence="1">
    <location>
        <begin position="20"/>
        <end position="36"/>
    </location>
</feature>
<keyword evidence="1" id="KW-0812">Transmembrane</keyword>
<proteinExistence type="predicted"/>
<feature type="transmembrane region" description="Helical" evidence="1">
    <location>
        <begin position="41"/>
        <end position="61"/>
    </location>
</feature>